<dbReference type="Pfam" id="PF09952">
    <property type="entry name" value="AbiEi_2"/>
    <property type="match status" value="1"/>
</dbReference>
<proteinExistence type="predicted"/>
<evidence type="ECO:0000313" key="2">
    <source>
        <dbReference type="Proteomes" id="UP000323188"/>
    </source>
</evidence>
<protein>
    <recommendedName>
        <fullName evidence="3">HTH iclR-type domain-containing protein</fullName>
    </recommendedName>
</protein>
<evidence type="ECO:0000313" key="1">
    <source>
        <dbReference type="EMBL" id="KAA2219907.1"/>
    </source>
</evidence>
<comment type="caution">
    <text evidence="1">The sequence shown here is derived from an EMBL/GenBank/DDBJ whole genome shotgun (WGS) entry which is preliminary data.</text>
</comment>
<dbReference type="InterPro" id="IPR019238">
    <property type="entry name" value="AbiEi_2"/>
</dbReference>
<dbReference type="AlphaFoldDB" id="A0A5B2U082"/>
<dbReference type="Proteomes" id="UP000323188">
    <property type="component" value="Unassembled WGS sequence"/>
</dbReference>
<dbReference type="RefSeq" id="WP_154918409.1">
    <property type="nucleotide sequence ID" value="NZ_VUOE01000001.1"/>
</dbReference>
<evidence type="ECO:0008006" key="3">
    <source>
        <dbReference type="Google" id="ProtNLM"/>
    </source>
</evidence>
<reference evidence="1 2" key="1">
    <citation type="submission" date="2019-09" db="EMBL/GenBank/DDBJ databases">
        <authorList>
            <person name="Khan S.A."/>
            <person name="Jeon C.O."/>
            <person name="Chun B.H."/>
            <person name="Jeong S.E."/>
        </authorList>
    </citation>
    <scope>NUCLEOTIDE SEQUENCE [LARGE SCALE GENOMIC DNA]</scope>
    <source>
        <strain evidence="1 2">KCTC 42508</strain>
    </source>
</reference>
<organism evidence="1 2">
    <name type="scientific">Maribacter flavus</name>
    <dbReference type="NCBI Taxonomy" id="1658664"/>
    <lineage>
        <taxon>Bacteria</taxon>
        <taxon>Pseudomonadati</taxon>
        <taxon>Bacteroidota</taxon>
        <taxon>Flavobacteriia</taxon>
        <taxon>Flavobacteriales</taxon>
        <taxon>Flavobacteriaceae</taxon>
        <taxon>Maribacter</taxon>
    </lineage>
</organism>
<dbReference type="EMBL" id="VUOE01000001">
    <property type="protein sequence ID" value="KAA2219907.1"/>
    <property type="molecule type" value="Genomic_DNA"/>
</dbReference>
<accession>A0A5B2U082</accession>
<gene>
    <name evidence="1" type="ORF">F0361_10060</name>
</gene>
<name>A0A5B2U082_9FLAO</name>
<sequence>MFHEQNKKMNMLLDFKYFMEFIDSLELDIEAIFEQAPELNELPVYSLNGEKVSVYFKNEIRPHNVPILLNQTAKHPLLVAAKYITPKAKKNLKANKVNYLDSYGNAYIEIPQLKVYTEHGTGKPVIPDTTKVFTQAGAQLIFQLLNRPEVVNETVRHLAHISQISLGSVSKIMNGLFDEGFLVQWNDDKKYQLIRKEELLDRWIPILNEKVLPNYKIGTYSFTGNLEEQWKTQFLRAKVWWSGEPGAALLTDYLYPEKYALFTTLEVKEIMTVLKLVPDKKGKISLYAPFWGNTSTVSIINPEDLTKAKNHVNPLIIYAQLIHSGEPRNIETAQIIYNEHIAPKF</sequence>